<evidence type="ECO:0000313" key="3">
    <source>
        <dbReference type="Proteomes" id="UP000181942"/>
    </source>
</evidence>
<proteinExistence type="predicted"/>
<gene>
    <name evidence="2" type="ORF">SAMN02787118_1335</name>
</gene>
<evidence type="ECO:0000313" key="2">
    <source>
        <dbReference type="EMBL" id="SFG91456.1"/>
    </source>
</evidence>
<dbReference type="Proteomes" id="UP000181942">
    <property type="component" value="Unassembled WGS sequence"/>
</dbReference>
<name>A0A1I2VV10_9ACTN</name>
<protein>
    <recommendedName>
        <fullName evidence="4">OB-fold nucleic acid binding domain-containing protein</fullName>
    </recommendedName>
</protein>
<reference evidence="2 3" key="1">
    <citation type="submission" date="2016-10" db="EMBL/GenBank/DDBJ databases">
        <authorList>
            <person name="de Groot N.N."/>
        </authorList>
    </citation>
    <scope>NUCLEOTIDE SEQUENCE [LARGE SCALE GENOMIC DNA]</scope>
    <source>
        <strain evidence="2 3">OK461</strain>
    </source>
</reference>
<evidence type="ECO:0008006" key="4">
    <source>
        <dbReference type="Google" id="ProtNLM"/>
    </source>
</evidence>
<feature type="compositionally biased region" description="Basic and acidic residues" evidence="1">
    <location>
        <begin position="69"/>
        <end position="80"/>
    </location>
</feature>
<sequence length="288" mass="32195">MALAIDVMRLGLQRDLRQIRQDFRQATPRSTGARAAARARLTVFSVGVSSRGGLRLMPWSARGHRPGRRDRPGWGRPGDEHHARQFATEFLSRAEVAATIRRYLEVKRATDPLRHIPGNELTREQWQAMWDADDELGDLYRRLDRACALIYRPQHLDHLAEAYRAGRILPDPRQPAPMPGDLLVEHHNSLGASLKPLSRIRAGERIEATVTIAAVRRFAGHVRLLLESDDGETAHARVSASRFTAAEQSLGRQLKVGDQVLVRGYVEKEPALRPGARSVDVCSIRAAA</sequence>
<feature type="region of interest" description="Disordered" evidence="1">
    <location>
        <begin position="57"/>
        <end position="80"/>
    </location>
</feature>
<organism evidence="2 3">
    <name type="scientific">Streptomyces mirabilis</name>
    <dbReference type="NCBI Taxonomy" id="68239"/>
    <lineage>
        <taxon>Bacteria</taxon>
        <taxon>Bacillati</taxon>
        <taxon>Actinomycetota</taxon>
        <taxon>Actinomycetes</taxon>
        <taxon>Kitasatosporales</taxon>
        <taxon>Streptomycetaceae</taxon>
        <taxon>Streptomyces</taxon>
    </lineage>
</organism>
<dbReference type="AlphaFoldDB" id="A0A1I2VV10"/>
<dbReference type="EMBL" id="FONR01000033">
    <property type="protein sequence ID" value="SFG91456.1"/>
    <property type="molecule type" value="Genomic_DNA"/>
</dbReference>
<accession>A0A1I2VV10</accession>
<evidence type="ECO:0000256" key="1">
    <source>
        <dbReference type="SAM" id="MobiDB-lite"/>
    </source>
</evidence>